<dbReference type="AlphaFoldDB" id="A0A182I490"/>
<dbReference type="VEuPathDB" id="VectorBase:AARA21_010497"/>
<dbReference type="RefSeq" id="XP_040152669.1">
    <property type="nucleotide sequence ID" value="XM_040296735.1"/>
</dbReference>
<evidence type="ECO:0000313" key="2">
    <source>
        <dbReference type="Proteomes" id="UP000075840"/>
    </source>
</evidence>
<evidence type="ECO:0000313" key="1">
    <source>
        <dbReference type="EnsemblMetazoa" id="AARA008387-PA"/>
    </source>
</evidence>
<protein>
    <submittedName>
        <fullName evidence="1">Uncharacterized protein</fullName>
    </submittedName>
</protein>
<sequence>MKSMLVAFATLSVALVVVVAIPANFNYGGGGGYFINGTGQSFNFSGESNGTSIPGLPDFGSFLPNLGNLTQQFGGSSGAFPQFSIPSWTNFTDAFSSIFPFLGNGQGGGFPFFG</sequence>
<keyword evidence="2" id="KW-1185">Reference proteome</keyword>
<dbReference type="EMBL" id="APCN01002285">
    <property type="status" value="NOT_ANNOTATED_CDS"/>
    <property type="molecule type" value="Genomic_DNA"/>
</dbReference>
<accession>A0A182I490</accession>
<proteinExistence type="predicted"/>
<dbReference type="GeneID" id="120894254"/>
<dbReference type="KEGG" id="aara:120894254"/>
<reference evidence="1" key="1">
    <citation type="submission" date="2022-08" db="UniProtKB">
        <authorList>
            <consortium name="EnsemblMetazoa"/>
        </authorList>
    </citation>
    <scope>IDENTIFICATION</scope>
    <source>
        <strain evidence="1">Dongola</strain>
    </source>
</reference>
<dbReference type="VEuPathDB" id="VectorBase:AARA008387"/>
<organism evidence="1 2">
    <name type="scientific">Anopheles arabiensis</name>
    <name type="common">Mosquito</name>
    <dbReference type="NCBI Taxonomy" id="7173"/>
    <lineage>
        <taxon>Eukaryota</taxon>
        <taxon>Metazoa</taxon>
        <taxon>Ecdysozoa</taxon>
        <taxon>Arthropoda</taxon>
        <taxon>Hexapoda</taxon>
        <taxon>Insecta</taxon>
        <taxon>Pterygota</taxon>
        <taxon>Neoptera</taxon>
        <taxon>Endopterygota</taxon>
        <taxon>Diptera</taxon>
        <taxon>Nematocera</taxon>
        <taxon>Culicoidea</taxon>
        <taxon>Culicidae</taxon>
        <taxon>Anophelinae</taxon>
        <taxon>Anopheles</taxon>
    </lineage>
</organism>
<dbReference type="Proteomes" id="UP000075840">
    <property type="component" value="Unassembled WGS sequence"/>
</dbReference>
<name>A0A182I490_ANOAR</name>
<dbReference type="EnsemblMetazoa" id="AARA008387-RA">
    <property type="protein sequence ID" value="AARA008387-PA"/>
    <property type="gene ID" value="AARA008387"/>
</dbReference>